<protein>
    <submittedName>
        <fullName evidence="1">Uncharacterized protein</fullName>
    </submittedName>
</protein>
<sequence length="56" mass="6771">MYISREICLLKNMINKLRIPVQALRKGKHHIINVRQTLQYNCCAVVYYANQWQQHQ</sequence>
<name>A0A0E9V9B3_ANGAN</name>
<evidence type="ECO:0000313" key="1">
    <source>
        <dbReference type="EMBL" id="JAH74637.1"/>
    </source>
</evidence>
<dbReference type="AlphaFoldDB" id="A0A0E9V9B3"/>
<organism evidence="1">
    <name type="scientific">Anguilla anguilla</name>
    <name type="common">European freshwater eel</name>
    <name type="synonym">Muraena anguilla</name>
    <dbReference type="NCBI Taxonomy" id="7936"/>
    <lineage>
        <taxon>Eukaryota</taxon>
        <taxon>Metazoa</taxon>
        <taxon>Chordata</taxon>
        <taxon>Craniata</taxon>
        <taxon>Vertebrata</taxon>
        <taxon>Euteleostomi</taxon>
        <taxon>Actinopterygii</taxon>
        <taxon>Neopterygii</taxon>
        <taxon>Teleostei</taxon>
        <taxon>Anguilliformes</taxon>
        <taxon>Anguillidae</taxon>
        <taxon>Anguilla</taxon>
    </lineage>
</organism>
<proteinExistence type="predicted"/>
<reference evidence="1" key="1">
    <citation type="submission" date="2014-11" db="EMBL/GenBank/DDBJ databases">
        <authorList>
            <person name="Amaro Gonzalez C."/>
        </authorList>
    </citation>
    <scope>NUCLEOTIDE SEQUENCE</scope>
</reference>
<reference evidence="1" key="2">
    <citation type="journal article" date="2015" name="Fish Shellfish Immunol.">
        <title>Early steps in the European eel (Anguilla anguilla)-Vibrio vulnificus interaction in the gills: Role of the RtxA13 toxin.</title>
        <authorList>
            <person name="Callol A."/>
            <person name="Pajuelo D."/>
            <person name="Ebbesson L."/>
            <person name="Teles M."/>
            <person name="MacKenzie S."/>
            <person name="Amaro C."/>
        </authorList>
    </citation>
    <scope>NUCLEOTIDE SEQUENCE</scope>
</reference>
<accession>A0A0E9V9B3</accession>
<dbReference type="EMBL" id="GBXM01033940">
    <property type="protein sequence ID" value="JAH74637.1"/>
    <property type="molecule type" value="Transcribed_RNA"/>
</dbReference>